<dbReference type="AlphaFoldDB" id="A0A6M3M7C7"/>
<dbReference type="EMBL" id="MT143712">
    <property type="protein sequence ID" value="QJB01535.1"/>
    <property type="molecule type" value="Genomic_DNA"/>
</dbReference>
<name>A0A6M3M7C7_9ZZZZ</name>
<organism evidence="1">
    <name type="scientific">viral metagenome</name>
    <dbReference type="NCBI Taxonomy" id="1070528"/>
    <lineage>
        <taxon>unclassified sequences</taxon>
        <taxon>metagenomes</taxon>
        <taxon>organismal metagenomes</taxon>
    </lineage>
</organism>
<evidence type="ECO:0000313" key="1">
    <source>
        <dbReference type="EMBL" id="QJB01535.1"/>
    </source>
</evidence>
<accession>A0A6M3M7C7</accession>
<protein>
    <submittedName>
        <fullName evidence="1">Uncharacterized protein</fullName>
    </submittedName>
</protein>
<reference evidence="1" key="1">
    <citation type="submission" date="2020-03" db="EMBL/GenBank/DDBJ databases">
        <title>The deep terrestrial virosphere.</title>
        <authorList>
            <person name="Holmfeldt K."/>
            <person name="Nilsson E."/>
            <person name="Simone D."/>
            <person name="Lopez-Fernandez M."/>
            <person name="Wu X."/>
            <person name="de Brujin I."/>
            <person name="Lundin D."/>
            <person name="Andersson A."/>
            <person name="Bertilsson S."/>
            <person name="Dopson M."/>
        </authorList>
    </citation>
    <scope>NUCLEOTIDE SEQUENCE</scope>
    <source>
        <strain evidence="1">MM415B10570</strain>
    </source>
</reference>
<gene>
    <name evidence="1" type="ORF">MM415B10570_0002</name>
</gene>
<proteinExistence type="predicted"/>
<sequence>MERLTTKGYFNNGYRTWDGIQIGGQIYDPDTDFTQVCTEACQDTSYCVGCPFGSMICSLGLNNPAPRDKGKEKFYVRFMGKKRN</sequence>